<gene>
    <name evidence="1" type="ORF">CA984_30400</name>
</gene>
<name>A0A243RCH8_9ACTN</name>
<evidence type="ECO:0000313" key="1">
    <source>
        <dbReference type="EMBL" id="OUC92364.1"/>
    </source>
</evidence>
<keyword evidence="2" id="KW-1185">Reference proteome</keyword>
<sequence length="78" mass="8125">MSARTPGLGRAGIRAGDFDALPAADVRQAATPDRRELLRGLGHPSPDALEAARMSTEGGKGFCITMPLLPRNLAHSGC</sequence>
<dbReference type="Proteomes" id="UP000194761">
    <property type="component" value="Unassembled WGS sequence"/>
</dbReference>
<dbReference type="EMBL" id="NGFP01000177">
    <property type="protein sequence ID" value="OUC92364.1"/>
    <property type="molecule type" value="Genomic_DNA"/>
</dbReference>
<evidence type="ECO:0000313" key="2">
    <source>
        <dbReference type="Proteomes" id="UP000194761"/>
    </source>
</evidence>
<reference evidence="1 2" key="1">
    <citation type="submission" date="2017-05" db="EMBL/GenBank/DDBJ databases">
        <title>Biotechnological potential of actinobacteria isolated from South African environments.</title>
        <authorList>
            <person name="Le Roes-Hill M."/>
            <person name="Prins A."/>
            <person name="Durrell K.A."/>
        </authorList>
    </citation>
    <scope>NUCLEOTIDE SEQUENCE [LARGE SCALE GENOMIC DNA]</scope>
    <source>
        <strain evidence="1">M26</strain>
    </source>
</reference>
<organism evidence="1 2">
    <name type="scientific">Streptosporangium minutum</name>
    <dbReference type="NCBI Taxonomy" id="569862"/>
    <lineage>
        <taxon>Bacteria</taxon>
        <taxon>Bacillati</taxon>
        <taxon>Actinomycetota</taxon>
        <taxon>Actinomycetes</taxon>
        <taxon>Streptosporangiales</taxon>
        <taxon>Streptosporangiaceae</taxon>
        <taxon>Streptosporangium</taxon>
    </lineage>
</organism>
<proteinExistence type="predicted"/>
<comment type="caution">
    <text evidence="1">The sequence shown here is derived from an EMBL/GenBank/DDBJ whole genome shotgun (WGS) entry which is preliminary data.</text>
</comment>
<dbReference type="AlphaFoldDB" id="A0A243RCH8"/>
<protein>
    <submittedName>
        <fullName evidence="1">Uncharacterized protein</fullName>
    </submittedName>
</protein>
<accession>A0A243RCH8</accession>